<evidence type="ECO:0000313" key="2">
    <source>
        <dbReference type="Proteomes" id="UP001621534"/>
    </source>
</evidence>
<keyword evidence="2" id="KW-1185">Reference proteome</keyword>
<organism evidence="1 2">
    <name type="scientific">Pseudomonas urmiensis</name>
    <dbReference type="NCBI Taxonomy" id="2745493"/>
    <lineage>
        <taxon>Bacteria</taxon>
        <taxon>Pseudomonadati</taxon>
        <taxon>Pseudomonadota</taxon>
        <taxon>Gammaproteobacteria</taxon>
        <taxon>Pseudomonadales</taxon>
        <taxon>Pseudomonadaceae</taxon>
        <taxon>Pseudomonas</taxon>
    </lineage>
</organism>
<evidence type="ECO:0000313" key="1">
    <source>
        <dbReference type="EMBL" id="MFK5733852.1"/>
    </source>
</evidence>
<gene>
    <name evidence="1" type="ORF">KW869_09960</name>
</gene>
<dbReference type="RefSeq" id="WP_405129361.1">
    <property type="nucleotide sequence ID" value="NZ_JAHWXS010000009.1"/>
</dbReference>
<accession>A0ABW8NV63</accession>
<dbReference type="EMBL" id="JAHWXS010000009">
    <property type="protein sequence ID" value="MFK5733852.1"/>
    <property type="molecule type" value="Genomic_DNA"/>
</dbReference>
<proteinExistence type="predicted"/>
<dbReference type="Proteomes" id="UP001621534">
    <property type="component" value="Unassembled WGS sequence"/>
</dbReference>
<protein>
    <submittedName>
        <fullName evidence="1">Uncharacterized protein</fullName>
    </submittedName>
</protein>
<comment type="caution">
    <text evidence="1">The sequence shown here is derived from an EMBL/GenBank/DDBJ whole genome shotgun (WGS) entry which is preliminary data.</text>
</comment>
<name>A0ABW8NV63_9PSED</name>
<reference evidence="1 2" key="1">
    <citation type="journal article" date="2012" name="Plant Soil">
        <title>Screening of plant growth-promoting traits in arsenic-resistant bacteria isolated from the rhizosphere of soybean plants from Argentinean agricultural soil.</title>
        <authorList>
            <person name="Wevar Oller A.L."/>
            <person name="Talano M.A."/>
            <person name="Agostini E."/>
        </authorList>
    </citation>
    <scope>NUCLEOTIDE SEQUENCE [LARGE SCALE GENOMIC DNA]</scope>
    <source>
        <strain evidence="1 2">AW4</strain>
    </source>
</reference>
<sequence>MANTNIELFDDMCGKILSYLKLSFPKPVRLGPESLGLEVSKKGTYEAGRLVGQEEETEQEAYFRNTLFWLHAEEIIYARESHGRLLDVVLTAKGLSAVGVAPKSLESLAQ</sequence>